<dbReference type="Pfam" id="PF18475">
    <property type="entry name" value="PIN7"/>
    <property type="match status" value="1"/>
</dbReference>
<dbReference type="HOGENOM" id="CLU_1111026_0_0_4"/>
<evidence type="ECO:0000256" key="1">
    <source>
        <dbReference type="SAM" id="MobiDB-lite"/>
    </source>
</evidence>
<organism evidence="3 4">
    <name type="scientific">Verminephrobacter eiseniae (strain EF01-2)</name>
    <dbReference type="NCBI Taxonomy" id="391735"/>
    <lineage>
        <taxon>Bacteria</taxon>
        <taxon>Pseudomonadati</taxon>
        <taxon>Pseudomonadota</taxon>
        <taxon>Betaproteobacteria</taxon>
        <taxon>Burkholderiales</taxon>
        <taxon>Comamonadaceae</taxon>
        <taxon>Verminephrobacter</taxon>
    </lineage>
</organism>
<dbReference type="Proteomes" id="UP000000374">
    <property type="component" value="Chromosome"/>
</dbReference>
<dbReference type="eggNOG" id="COG1136">
    <property type="taxonomic scope" value="Bacteria"/>
</dbReference>
<feature type="region of interest" description="Disordered" evidence="1">
    <location>
        <begin position="117"/>
        <end position="159"/>
    </location>
</feature>
<evidence type="ECO:0000259" key="2">
    <source>
        <dbReference type="Pfam" id="PF18475"/>
    </source>
</evidence>
<evidence type="ECO:0000313" key="4">
    <source>
        <dbReference type="Proteomes" id="UP000000374"/>
    </source>
</evidence>
<dbReference type="GeneID" id="76461002"/>
<accession>A1WKN7</accession>
<proteinExistence type="predicted"/>
<gene>
    <name evidence="3" type="ordered locus">Veis_2448</name>
</gene>
<evidence type="ECO:0000313" key="3">
    <source>
        <dbReference type="EMBL" id="ABM58194.1"/>
    </source>
</evidence>
<dbReference type="InterPro" id="IPR041494">
    <property type="entry name" value="PIN7"/>
</dbReference>
<dbReference type="STRING" id="391735.Veis_2448"/>
<feature type="domain" description="PIN-like" evidence="2">
    <location>
        <begin position="8"/>
        <end position="106"/>
    </location>
</feature>
<reference evidence="4" key="1">
    <citation type="submission" date="2006-12" db="EMBL/GenBank/DDBJ databases">
        <title>Complete sequence of chromosome 1 of Verminephrobacter eiseniae EF01-2.</title>
        <authorList>
            <person name="Copeland A."/>
            <person name="Lucas S."/>
            <person name="Lapidus A."/>
            <person name="Barry K."/>
            <person name="Detter J.C."/>
            <person name="Glavina del Rio T."/>
            <person name="Dalin E."/>
            <person name="Tice H."/>
            <person name="Pitluck S."/>
            <person name="Chertkov O."/>
            <person name="Brettin T."/>
            <person name="Bruce D."/>
            <person name="Han C."/>
            <person name="Tapia R."/>
            <person name="Gilna P."/>
            <person name="Schmutz J."/>
            <person name="Larimer F."/>
            <person name="Land M."/>
            <person name="Hauser L."/>
            <person name="Kyrpides N."/>
            <person name="Kim E."/>
            <person name="Stahl D."/>
            <person name="Richardson P."/>
        </authorList>
    </citation>
    <scope>NUCLEOTIDE SEQUENCE [LARGE SCALE GENOMIC DNA]</scope>
    <source>
        <strain evidence="4">EF01-2</strain>
    </source>
</reference>
<sequence>MTSLVHVLVDLENVQPPAALLENLAPGFANAWIFHGPHQEKLSKTFKTLIGERATLVPITRTGNNALDFHLSFYLGYVAAKHPDARLVVVANDKGYEPMIEHAVSLGFEVRREGYNAADKTTPKKAAPDKGTPAKKAVAKKKAAKKATPVAKKSATKKKVPTKKKLAVAIVVAPKKSNASNDLDTPAALRRVVKAFSKMGAERPQKKTSFLRHLSSMLGKDASQEALTEAVSYLQKRSIVAIDGDKVTYV</sequence>
<name>A1WKN7_VEREI</name>
<keyword evidence="4" id="KW-1185">Reference proteome</keyword>
<dbReference type="OrthoDB" id="9791898at2"/>
<dbReference type="EMBL" id="CP000542">
    <property type="protein sequence ID" value="ABM58194.1"/>
    <property type="molecule type" value="Genomic_DNA"/>
</dbReference>
<dbReference type="RefSeq" id="WP_011810197.1">
    <property type="nucleotide sequence ID" value="NC_008786.1"/>
</dbReference>
<dbReference type="KEGG" id="vei:Veis_2448"/>
<protein>
    <recommendedName>
        <fullName evidence="2">PIN-like domain-containing protein</fullName>
    </recommendedName>
</protein>
<dbReference type="AlphaFoldDB" id="A1WKN7"/>